<dbReference type="EMBL" id="AYXG01000100">
    <property type="protein sequence ID" value="EWC61900.1"/>
    <property type="molecule type" value="Genomic_DNA"/>
</dbReference>
<sequence>MPKVDDHGIDQLDGVRVWADNTADAVRLRSETDCFATRTDPGGGLLWERAGTLAEVVDSLLDLPDPGTAAAPSLVIGRAPSLWTPGQGSGR</sequence>
<protein>
    <submittedName>
        <fullName evidence="1">Uncharacterized protein</fullName>
    </submittedName>
</protein>
<dbReference type="eggNOG" id="ENOG50320EK">
    <property type="taxonomic scope" value="Bacteria"/>
</dbReference>
<dbReference type="Proteomes" id="UP000019277">
    <property type="component" value="Unassembled WGS sequence"/>
</dbReference>
<comment type="caution">
    <text evidence="1">The sequence shown here is derived from an EMBL/GenBank/DDBJ whole genome shotgun (WGS) entry which is preliminary data.</text>
</comment>
<evidence type="ECO:0000313" key="2">
    <source>
        <dbReference type="Proteomes" id="UP000019277"/>
    </source>
</evidence>
<name>W7ILW5_9PSEU</name>
<accession>W7ILW5</accession>
<dbReference type="AlphaFoldDB" id="W7ILW5"/>
<reference evidence="1 2" key="1">
    <citation type="journal article" date="2014" name="Genome Announc.">
        <title>Draft Genome Sequence of the Antitrypanosomally Active Sponge-Associated Bacterium Actinokineospora sp. Strain EG49.</title>
        <authorList>
            <person name="Harjes J."/>
            <person name="Ryu T."/>
            <person name="Abdelmohsen U.R."/>
            <person name="Moitinho-Silva L."/>
            <person name="Horn H."/>
            <person name="Ravasi T."/>
            <person name="Hentschel U."/>
        </authorList>
    </citation>
    <scope>NUCLEOTIDE SEQUENCE [LARGE SCALE GENOMIC DNA]</scope>
    <source>
        <strain evidence="1 2">EG49</strain>
    </source>
</reference>
<evidence type="ECO:0000313" key="1">
    <source>
        <dbReference type="EMBL" id="EWC61900.1"/>
    </source>
</evidence>
<gene>
    <name evidence="1" type="ORF">UO65_2833</name>
</gene>
<proteinExistence type="predicted"/>
<organism evidence="1 2">
    <name type="scientific">Actinokineospora spheciospongiae</name>
    <dbReference type="NCBI Taxonomy" id="909613"/>
    <lineage>
        <taxon>Bacteria</taxon>
        <taxon>Bacillati</taxon>
        <taxon>Actinomycetota</taxon>
        <taxon>Actinomycetes</taxon>
        <taxon>Pseudonocardiales</taxon>
        <taxon>Pseudonocardiaceae</taxon>
        <taxon>Actinokineospora</taxon>
    </lineage>
</organism>
<keyword evidence="2" id="KW-1185">Reference proteome</keyword>